<dbReference type="InterPro" id="IPR008949">
    <property type="entry name" value="Isoprenoid_synthase_dom_sf"/>
</dbReference>
<name>A0AAD6D829_9EURO</name>
<sequence>MDYQNIQTEQDKTSYLVSRSVPDIDGFCHDYTLRRHKYEQNANEGSSRCRDDWRKYIGPIERWGSCNPFDGHFASVVLPLCKPERLALVSYVFEYAFLYDNVLESVSKVSLDEGNDNIVLNETEYRTVRSTTGTKQIQSKMLLELLAIDKPCAEVVITAWKEMVATTASRDKSCIFNGIEEYVDYRIIDTGAPFVDTVMRFGMGIILTNEEEKRVASIVQPCFAALGLANDFYSFDIEWNEFQQMDDTDKTPTMTNAVWLYMKWENISIDVAKERVRQVVRDYETEFQQRMNFFVADQEQCSPNLREYLTALAFQIPGNIVWSLRCPRYHPELCVEGEAMLKCGAVNSQESPQKEQDRTHLIANSEDLTQEYSDSESNSSSSTGTPKSSPSSRSSVASLDTFTNGSEDQKQVHLGTEILLAPFEYINSLPSKGVREVLIDALNVWLGLPNHTVKAVKLIAQKLHSSSLMLDDIEDSSPLRRGNPATHTVFGAASTVNCANYMLIDVMDEVRKLDDPQCMAILIDELRNLFIGQSFDLHWTRQGECPSEDEYLEMVSQKTGGLFRLIARLMSQSASSLRERAISADFMSLIGKYFQIRDDYMNLMDEEYTSEKGFCEDLDEGKFSFPIVHAWHSQPSDLILRGILQERKVSGSLSVPHKKIVLDRLRHAGSMGYTLKTLERLETDVYNDLDRLEKQNGCENWVMRLLIHRLMVR</sequence>
<dbReference type="InterPro" id="IPR000092">
    <property type="entry name" value="Polyprenyl_synt"/>
</dbReference>
<evidence type="ECO:0000313" key="10">
    <source>
        <dbReference type="EMBL" id="KAJ5557534.1"/>
    </source>
</evidence>
<evidence type="ECO:0000256" key="7">
    <source>
        <dbReference type="ARBA" id="ARBA00038363"/>
    </source>
</evidence>
<dbReference type="InterPro" id="IPR033749">
    <property type="entry name" value="Polyprenyl_synt_CS"/>
</dbReference>
<dbReference type="GO" id="GO:0043386">
    <property type="term" value="P:mycotoxin biosynthetic process"/>
    <property type="evidence" value="ECO:0007669"/>
    <property type="project" value="UniProtKB-ARBA"/>
</dbReference>
<dbReference type="GO" id="GO:0004659">
    <property type="term" value="F:prenyltransferase activity"/>
    <property type="evidence" value="ECO:0007669"/>
    <property type="project" value="InterPro"/>
</dbReference>
<evidence type="ECO:0000256" key="8">
    <source>
        <dbReference type="ARBA" id="ARBA00038372"/>
    </source>
</evidence>
<feature type="region of interest" description="Disordered" evidence="9">
    <location>
        <begin position="369"/>
        <end position="402"/>
    </location>
</feature>
<dbReference type="GO" id="GO:0008299">
    <property type="term" value="P:isoprenoid biosynthetic process"/>
    <property type="evidence" value="ECO:0007669"/>
    <property type="project" value="InterPro"/>
</dbReference>
<keyword evidence="4" id="KW-0460">Magnesium</keyword>
<dbReference type="EMBL" id="JAQIZZ010000001">
    <property type="protein sequence ID" value="KAJ5557534.1"/>
    <property type="molecule type" value="Genomic_DNA"/>
</dbReference>
<reference evidence="10 11" key="1">
    <citation type="journal article" date="2023" name="IMA Fungus">
        <title>Comparative genomic study of the Penicillium genus elucidates a diverse pangenome and 15 lateral gene transfer events.</title>
        <authorList>
            <person name="Petersen C."/>
            <person name="Sorensen T."/>
            <person name="Nielsen M.R."/>
            <person name="Sondergaard T.E."/>
            <person name="Sorensen J.L."/>
            <person name="Fitzpatrick D.A."/>
            <person name="Frisvad J.C."/>
            <person name="Nielsen K.L."/>
        </authorList>
    </citation>
    <scope>NUCLEOTIDE SEQUENCE [LARGE SCALE GENOMIC DNA]</scope>
    <source>
        <strain evidence="10 11">IBT 35679</strain>
    </source>
</reference>
<organism evidence="10 11">
    <name type="scientific">Penicillium frequentans</name>
    <dbReference type="NCBI Taxonomy" id="3151616"/>
    <lineage>
        <taxon>Eukaryota</taxon>
        <taxon>Fungi</taxon>
        <taxon>Dikarya</taxon>
        <taxon>Ascomycota</taxon>
        <taxon>Pezizomycotina</taxon>
        <taxon>Eurotiomycetes</taxon>
        <taxon>Eurotiomycetidae</taxon>
        <taxon>Eurotiales</taxon>
        <taxon>Aspergillaceae</taxon>
        <taxon>Penicillium</taxon>
    </lineage>
</organism>
<dbReference type="Proteomes" id="UP001220324">
    <property type="component" value="Unassembled WGS sequence"/>
</dbReference>
<dbReference type="SFLD" id="SFLDS00005">
    <property type="entry name" value="Isoprenoid_Synthase_Type_I"/>
    <property type="match status" value="1"/>
</dbReference>
<dbReference type="PANTHER" id="PTHR12001">
    <property type="entry name" value="GERANYLGERANYL PYROPHOSPHATE SYNTHASE"/>
    <property type="match status" value="1"/>
</dbReference>
<proteinExistence type="inferred from homology"/>
<dbReference type="GO" id="GO:0046165">
    <property type="term" value="P:alcohol biosynthetic process"/>
    <property type="evidence" value="ECO:0007669"/>
    <property type="project" value="UniProtKB-ARBA"/>
</dbReference>
<evidence type="ECO:0000256" key="5">
    <source>
        <dbReference type="ARBA" id="ARBA00023239"/>
    </source>
</evidence>
<keyword evidence="11" id="KW-1185">Reference proteome</keyword>
<keyword evidence="2" id="KW-0808">Transferase</keyword>
<keyword evidence="6" id="KW-0511">Multifunctional enzyme</keyword>
<comment type="pathway">
    <text evidence="1">Secondary metabolite biosynthesis; terpenoid biosynthesis.</text>
</comment>
<evidence type="ECO:0000256" key="4">
    <source>
        <dbReference type="ARBA" id="ARBA00022842"/>
    </source>
</evidence>
<evidence type="ECO:0000256" key="9">
    <source>
        <dbReference type="SAM" id="MobiDB-lite"/>
    </source>
</evidence>
<evidence type="ECO:0000256" key="6">
    <source>
        <dbReference type="ARBA" id="ARBA00023268"/>
    </source>
</evidence>
<comment type="caution">
    <text evidence="10">The sequence shown here is derived from an EMBL/GenBank/DDBJ whole genome shotgun (WGS) entry which is preliminary data.</text>
</comment>
<comment type="similarity">
    <text evidence="7">In the C-terminal section; belongs to the FPP/GGPP synthase family.</text>
</comment>
<dbReference type="AlphaFoldDB" id="A0AAD6D829"/>
<dbReference type="GO" id="GO:0016829">
    <property type="term" value="F:lyase activity"/>
    <property type="evidence" value="ECO:0007669"/>
    <property type="project" value="UniProtKB-KW"/>
</dbReference>
<keyword evidence="3" id="KW-0479">Metal-binding</keyword>
<gene>
    <name evidence="10" type="ORF">N7494_001449</name>
</gene>
<comment type="similarity">
    <text evidence="8">In the N-terminal section; belongs to the terpene synthase family.</text>
</comment>
<accession>A0AAD6D829</accession>
<evidence type="ECO:0000313" key="11">
    <source>
        <dbReference type="Proteomes" id="UP001220324"/>
    </source>
</evidence>
<evidence type="ECO:0000256" key="2">
    <source>
        <dbReference type="ARBA" id="ARBA00022679"/>
    </source>
</evidence>
<dbReference type="Pfam" id="PF19086">
    <property type="entry name" value="Terpene_syn_C_2"/>
    <property type="match status" value="1"/>
</dbReference>
<dbReference type="Pfam" id="PF00348">
    <property type="entry name" value="polyprenyl_synt"/>
    <property type="match status" value="1"/>
</dbReference>
<evidence type="ECO:0000256" key="1">
    <source>
        <dbReference type="ARBA" id="ARBA00004721"/>
    </source>
</evidence>
<dbReference type="PROSITE" id="PS00444">
    <property type="entry name" value="POLYPRENYL_SYNTHASE_2"/>
    <property type="match status" value="1"/>
</dbReference>
<dbReference type="Gene3D" id="1.10.600.10">
    <property type="entry name" value="Farnesyl Diphosphate Synthase"/>
    <property type="match status" value="2"/>
</dbReference>
<protein>
    <submittedName>
        <fullName evidence="10">Geranylgeranyl pyrophosphate synthase</fullName>
    </submittedName>
</protein>
<dbReference type="GO" id="GO:0046872">
    <property type="term" value="F:metal ion binding"/>
    <property type="evidence" value="ECO:0007669"/>
    <property type="project" value="UniProtKB-KW"/>
</dbReference>
<keyword evidence="5" id="KW-0456">Lyase</keyword>
<dbReference type="PANTHER" id="PTHR12001:SF72">
    <property type="entry name" value="THIJ_PFPI FAMILY PROTEIN (AFU_ORTHOLOGUE AFUA_3G01210)-RELATED"/>
    <property type="match status" value="1"/>
</dbReference>
<dbReference type="SUPFAM" id="SSF48576">
    <property type="entry name" value="Terpenoid synthases"/>
    <property type="match status" value="2"/>
</dbReference>
<evidence type="ECO:0000256" key="3">
    <source>
        <dbReference type="ARBA" id="ARBA00022723"/>
    </source>
</evidence>
<feature type="compositionally biased region" description="Low complexity" evidence="9">
    <location>
        <begin position="375"/>
        <end position="398"/>
    </location>
</feature>
<dbReference type="PROSITE" id="PS00723">
    <property type="entry name" value="POLYPRENYL_SYNTHASE_1"/>
    <property type="match status" value="1"/>
</dbReference>